<reference evidence="2 3" key="1">
    <citation type="submission" date="2016-11" db="EMBL/GenBank/DDBJ databases">
        <title>The macronuclear genome of Stentor coeruleus: a giant cell with tiny introns.</title>
        <authorList>
            <person name="Slabodnick M."/>
            <person name="Ruby J.G."/>
            <person name="Reiff S.B."/>
            <person name="Swart E.C."/>
            <person name="Gosai S."/>
            <person name="Prabakaran S."/>
            <person name="Witkowska E."/>
            <person name="Larue G.E."/>
            <person name="Fisher S."/>
            <person name="Freeman R.M."/>
            <person name="Gunawardena J."/>
            <person name="Chu W."/>
            <person name="Stover N.A."/>
            <person name="Gregory B.D."/>
            <person name="Nowacki M."/>
            <person name="Derisi J."/>
            <person name="Roy S.W."/>
            <person name="Marshall W.F."/>
            <person name="Sood P."/>
        </authorList>
    </citation>
    <scope>NUCLEOTIDE SEQUENCE [LARGE SCALE GENOMIC DNA]</scope>
    <source>
        <strain evidence="2">WM001</strain>
    </source>
</reference>
<dbReference type="Gene3D" id="1.20.5.190">
    <property type="match status" value="1"/>
</dbReference>
<dbReference type="Pfam" id="PF00612">
    <property type="entry name" value="IQ"/>
    <property type="match status" value="1"/>
</dbReference>
<name>A0A1R2CWI9_9CILI</name>
<dbReference type="SMART" id="SM00015">
    <property type="entry name" value="IQ"/>
    <property type="match status" value="2"/>
</dbReference>
<feature type="compositionally biased region" description="Basic and acidic residues" evidence="1">
    <location>
        <begin position="281"/>
        <end position="308"/>
    </location>
</feature>
<accession>A0A1R2CWI9</accession>
<dbReference type="InterPro" id="IPR000048">
    <property type="entry name" value="IQ_motif_EF-hand-BS"/>
</dbReference>
<dbReference type="Proteomes" id="UP000187209">
    <property type="component" value="Unassembled WGS sequence"/>
</dbReference>
<dbReference type="PROSITE" id="PS50096">
    <property type="entry name" value="IQ"/>
    <property type="match status" value="1"/>
</dbReference>
<sequence length="601" mass="70391">MSKPNSRSFSEGNRRSKRNSSLMAYLLQDTSIDKATSDKTRADRMIMAVSNKEHLLKSQRNVRNITQKRRQVQETWEKTVQDELARYYNSKVNCDKAALKIQKIVRGFLVRIKIEPMLLEIREINTEKVVRELRIQTDICMLSLGTNTIPAIKLIQAAYRRYEFRKKLIIMRKCYELYLKQREEMICDFLRRAFLNYSCKIKRDHLAFLRYRVIRLEQIKENIAILTVKKIWRAKKLSFKIVKEKFIRIKRRKAAMQNKEAYQKYLASIGGPNPASKNQKKMQESGSKDSKNLTEGKVEDGEGEKQNNPEDDEEYKEAQRIKEIIDRKIKEKVAMGKLAYAIPDRKENKMMLPMMQEKALNEPIEEEGVKSKLFYITLSNFAKGRSLSRESRPMTRNLNISTPKELNQRRHFDIGMPLPRLALLESANIPLIPSPPLIVSEVEHAHFLLPTTASINKTEEPVQPSWRAVYHKVSGKKNRKIKLDLNIKNEDGERTTRPMQIKERVTHWIPVARRFSKYIPGLDNSAFMPYKWTPLQLDKRILYTANPSIYSRRRRNSQSPTFNMNMNDGISYNMPSYTRKDMQISISPSTQDRSIDFVSLS</sequence>
<gene>
    <name evidence="2" type="ORF">SteCoe_3696</name>
</gene>
<dbReference type="EMBL" id="MPUH01000044">
    <property type="protein sequence ID" value="OMJ93343.1"/>
    <property type="molecule type" value="Genomic_DNA"/>
</dbReference>
<feature type="region of interest" description="Disordered" evidence="1">
    <location>
        <begin position="269"/>
        <end position="317"/>
    </location>
</feature>
<evidence type="ECO:0000313" key="2">
    <source>
        <dbReference type="EMBL" id="OMJ93343.1"/>
    </source>
</evidence>
<protein>
    <submittedName>
        <fullName evidence="2">Uncharacterized protein</fullName>
    </submittedName>
</protein>
<keyword evidence="3" id="KW-1185">Reference proteome</keyword>
<comment type="caution">
    <text evidence="2">The sequence shown here is derived from an EMBL/GenBank/DDBJ whole genome shotgun (WGS) entry which is preliminary data.</text>
</comment>
<proteinExistence type="predicted"/>
<dbReference type="OrthoDB" id="323980at2759"/>
<organism evidence="2 3">
    <name type="scientific">Stentor coeruleus</name>
    <dbReference type="NCBI Taxonomy" id="5963"/>
    <lineage>
        <taxon>Eukaryota</taxon>
        <taxon>Sar</taxon>
        <taxon>Alveolata</taxon>
        <taxon>Ciliophora</taxon>
        <taxon>Postciliodesmatophora</taxon>
        <taxon>Heterotrichea</taxon>
        <taxon>Heterotrichida</taxon>
        <taxon>Stentoridae</taxon>
        <taxon>Stentor</taxon>
    </lineage>
</organism>
<dbReference type="AlphaFoldDB" id="A0A1R2CWI9"/>
<evidence type="ECO:0000256" key="1">
    <source>
        <dbReference type="SAM" id="MobiDB-lite"/>
    </source>
</evidence>
<evidence type="ECO:0000313" key="3">
    <source>
        <dbReference type="Proteomes" id="UP000187209"/>
    </source>
</evidence>